<dbReference type="VEuPathDB" id="PlasmoDB:PVLDE_1404310"/>
<feature type="coiled-coil region" evidence="1">
    <location>
        <begin position="514"/>
        <end position="562"/>
    </location>
</feature>
<keyword evidence="1" id="KW-0175">Coiled coil</keyword>
<protein>
    <submittedName>
        <fullName evidence="3">Uncharacterized protein</fullName>
    </submittedName>
</protein>
<evidence type="ECO:0000256" key="1">
    <source>
        <dbReference type="SAM" id="Coils"/>
    </source>
</evidence>
<feature type="coiled-coil region" evidence="1">
    <location>
        <begin position="320"/>
        <end position="371"/>
    </location>
</feature>
<dbReference type="Proteomes" id="UP000515308">
    <property type="component" value="Chromosome PVLDE_14"/>
</dbReference>
<sequence length="786" mass="92548">MDTENKSIEDNKSKECELDEIANLENDISELNGKINASINDSINAGSKYEEINKEETANASDFNYIDQINNIKREENEVNDNYNFENTQEYNIKNSTFINDNINEKKNMEEDNEIHINDASENNYKDEENNKHNESNKNNVYNGISNFNNTDKNVCDEINVDNQDTEKMQIKIKNLLKLIEILKDQINQKDQELYQIEVDMKMRNGKSEDNSLSIEDDGMKSDGISEKKENNIFINKMKKILISQNDEIILLNEELKKKNKEIFYLNEENIIKDEKLIELKKEIEENYLHLKEYKNMQSMMQMDANNKIYSAESYLSATNKKLLENNIDIKEKKLNIEKQKKVIKELYNQLNKKDDQIIELRRVIESVELNNNRDIIKYKENNIDLINRLRLNASLMNSQKIEIENMHINYKQLEEELKNKDNELKKLHNIILTKDDENSKIIQDMNRLKFDMEIKNIDLLNIKKKIKGVKKECSINLQKQKDRFTEVINEIYKEKDEIIKKHSEEMSKAVSLYNEVVCINDNLKNEINTLKDEILKKECEIEKLQDRLIDYEAKLLVYENNSEVKMLKKNEGHLSMLLNKHIRKNEELVNTNFLLQKSTLENNNLEEKILELRGAIYRKDHEIKSLHEQNRKKKNSSSNSNADKHIMEIYGEVNNDNNSIKNGDNIDDININNSYSDEVCSAYAPKKVSEKNNSRSVIIQNENINPQLNDTSNTVEDDPIYDTLCELLNRNKENNSLFKINKICDKTYMINDKKVFINFINGELYAENDGYPVKLQDYLAQNLEY</sequence>
<gene>
    <name evidence="3" type="ORF">PVLDE_1404310</name>
</gene>
<feature type="coiled-coil region" evidence="1">
    <location>
        <begin position="166"/>
        <end position="200"/>
    </location>
</feature>
<proteinExistence type="predicted"/>
<accession>A0A6V7T163</accession>
<reference evidence="3 4" key="1">
    <citation type="submission" date="2020-08" db="EMBL/GenBank/DDBJ databases">
        <authorList>
            <person name="Ramaprasad A."/>
        </authorList>
    </citation>
    <scope>NUCLEOTIDE SEQUENCE [LARGE SCALE GENOMIC DNA]</scope>
</reference>
<feature type="coiled-coil region" evidence="1">
    <location>
        <begin position="397"/>
        <end position="431"/>
    </location>
</feature>
<name>A0A6V7T163_PLAVN</name>
<evidence type="ECO:0000313" key="3">
    <source>
        <dbReference type="EMBL" id="CAD2105163.1"/>
    </source>
</evidence>
<feature type="coiled-coil region" evidence="1">
    <location>
        <begin position="14"/>
        <end position="41"/>
    </location>
</feature>
<feature type="region of interest" description="Disordered" evidence="2">
    <location>
        <begin position="625"/>
        <end position="645"/>
    </location>
</feature>
<feature type="region of interest" description="Disordered" evidence="2">
    <location>
        <begin position="121"/>
        <end position="140"/>
    </location>
</feature>
<evidence type="ECO:0000313" key="4">
    <source>
        <dbReference type="Proteomes" id="UP000515308"/>
    </source>
</evidence>
<organism evidence="3 4">
    <name type="scientific">Plasmodium vinckei lentum</name>
    <dbReference type="NCBI Taxonomy" id="138297"/>
    <lineage>
        <taxon>Eukaryota</taxon>
        <taxon>Sar</taxon>
        <taxon>Alveolata</taxon>
        <taxon>Apicomplexa</taxon>
        <taxon>Aconoidasida</taxon>
        <taxon>Haemosporida</taxon>
        <taxon>Plasmodiidae</taxon>
        <taxon>Plasmodium</taxon>
        <taxon>Plasmodium (Vinckeia)</taxon>
    </lineage>
</organism>
<feature type="compositionally biased region" description="Basic and acidic residues" evidence="2">
    <location>
        <begin position="121"/>
        <end position="136"/>
    </location>
</feature>
<dbReference type="EMBL" id="LR865376">
    <property type="protein sequence ID" value="CAD2105163.1"/>
    <property type="molecule type" value="Genomic_DNA"/>
</dbReference>
<evidence type="ECO:0000256" key="2">
    <source>
        <dbReference type="SAM" id="MobiDB-lite"/>
    </source>
</evidence>
<dbReference type="AlphaFoldDB" id="A0A6V7T163"/>